<dbReference type="AlphaFoldDB" id="A0A835K7H6"/>
<feature type="compositionally biased region" description="Polar residues" evidence="1">
    <location>
        <begin position="56"/>
        <end position="68"/>
    </location>
</feature>
<organism evidence="2 3">
    <name type="scientific">Salix dunnii</name>
    <dbReference type="NCBI Taxonomy" id="1413687"/>
    <lineage>
        <taxon>Eukaryota</taxon>
        <taxon>Viridiplantae</taxon>
        <taxon>Streptophyta</taxon>
        <taxon>Embryophyta</taxon>
        <taxon>Tracheophyta</taxon>
        <taxon>Spermatophyta</taxon>
        <taxon>Magnoliopsida</taxon>
        <taxon>eudicotyledons</taxon>
        <taxon>Gunneridae</taxon>
        <taxon>Pentapetalae</taxon>
        <taxon>rosids</taxon>
        <taxon>fabids</taxon>
        <taxon>Malpighiales</taxon>
        <taxon>Salicaceae</taxon>
        <taxon>Saliceae</taxon>
        <taxon>Salix</taxon>
    </lineage>
</organism>
<feature type="region of interest" description="Disordered" evidence="1">
    <location>
        <begin position="55"/>
        <end position="87"/>
    </location>
</feature>
<evidence type="ECO:0000313" key="3">
    <source>
        <dbReference type="Proteomes" id="UP000657918"/>
    </source>
</evidence>
<evidence type="ECO:0000313" key="2">
    <source>
        <dbReference type="EMBL" id="KAF9683433.1"/>
    </source>
</evidence>
<dbReference type="Proteomes" id="UP000657918">
    <property type="component" value="Chromosome 4"/>
</dbReference>
<proteinExistence type="predicted"/>
<feature type="region of interest" description="Disordered" evidence="1">
    <location>
        <begin position="102"/>
        <end position="132"/>
    </location>
</feature>
<accession>A0A835K7H6</accession>
<evidence type="ECO:0000256" key="1">
    <source>
        <dbReference type="SAM" id="MobiDB-lite"/>
    </source>
</evidence>
<sequence>MACNQKLKMDSPGGDGELLLEELSVLDRIDGFQCTKEKSESFVIDMESFSHGINKDINTNPRITLQRNLSRKGSPRGGGGGGSEKKIHSNISHLCDREAIVASSSPRGPSTPEKAAAVTVGTPDHSSSPQVHHQITITTGTINGTPEGRCIRRNSFKRASPSWGLDPKRVKYGNNVADIPHSFNWEARYRSISPLIETRNIMHHMPQGGNNYSVHLELYA</sequence>
<protein>
    <submittedName>
        <fullName evidence="2">Uncharacterized protein</fullName>
    </submittedName>
</protein>
<dbReference type="EMBL" id="JADGMS010000004">
    <property type="protein sequence ID" value="KAF9683433.1"/>
    <property type="molecule type" value="Genomic_DNA"/>
</dbReference>
<dbReference type="PANTHER" id="PTHR34064:SF4">
    <property type="entry name" value="PROTEIN, PUTATIVE-RELATED"/>
    <property type="match status" value="1"/>
</dbReference>
<comment type="caution">
    <text evidence="2">The sequence shown here is derived from an EMBL/GenBank/DDBJ whole genome shotgun (WGS) entry which is preliminary data.</text>
</comment>
<gene>
    <name evidence="2" type="ORF">SADUNF_Sadunf04G0013100</name>
</gene>
<dbReference type="PANTHER" id="PTHR34064">
    <property type="entry name" value="OS04G0672300 PROTEIN"/>
    <property type="match status" value="1"/>
</dbReference>
<reference evidence="2 3" key="1">
    <citation type="submission" date="2020-10" db="EMBL/GenBank/DDBJ databases">
        <title>Plant Genome Project.</title>
        <authorList>
            <person name="Zhang R.-G."/>
        </authorList>
    </citation>
    <scope>NUCLEOTIDE SEQUENCE [LARGE SCALE GENOMIC DNA]</scope>
    <source>
        <strain evidence="2">FAFU-HL-1</strain>
        <tissue evidence="2">Leaf</tissue>
    </source>
</reference>
<keyword evidence="3" id="KW-1185">Reference proteome</keyword>
<name>A0A835K7H6_9ROSI</name>